<dbReference type="InterPro" id="IPR007175">
    <property type="entry name" value="Rpr2/Snm1/Rpp21"/>
</dbReference>
<comment type="caution">
    <text evidence="2">The sequence shown here is derived from an EMBL/GenBank/DDBJ whole genome shotgun (WGS) entry which is preliminary data.</text>
</comment>
<proteinExistence type="predicted"/>
<name>A0AAE0LPZ7_9PEZI</name>
<reference evidence="2" key="2">
    <citation type="submission" date="2023-06" db="EMBL/GenBank/DDBJ databases">
        <authorList>
            <consortium name="Lawrence Berkeley National Laboratory"/>
            <person name="Haridas S."/>
            <person name="Hensen N."/>
            <person name="Bonometti L."/>
            <person name="Westerberg I."/>
            <person name="Brannstrom I.O."/>
            <person name="Guillou S."/>
            <person name="Cros-Aarteil S."/>
            <person name="Calhoun S."/>
            <person name="Kuo A."/>
            <person name="Mondo S."/>
            <person name="Pangilinan J."/>
            <person name="Riley R."/>
            <person name="Labutti K."/>
            <person name="Andreopoulos B."/>
            <person name="Lipzen A."/>
            <person name="Chen C."/>
            <person name="Yanf M."/>
            <person name="Daum C."/>
            <person name="Ng V."/>
            <person name="Clum A."/>
            <person name="Steindorff A."/>
            <person name="Ohm R."/>
            <person name="Martin F."/>
            <person name="Silar P."/>
            <person name="Natvig D."/>
            <person name="Lalanne C."/>
            <person name="Gautier V."/>
            <person name="Ament-Velasquez S.L."/>
            <person name="Kruys A."/>
            <person name="Hutchinson M.I."/>
            <person name="Powell A.J."/>
            <person name="Barry K."/>
            <person name="Miller A.N."/>
            <person name="Grigoriev I.V."/>
            <person name="Debuchy R."/>
            <person name="Gladieux P."/>
            <person name="Thoren M.H."/>
            <person name="Johannesson H."/>
        </authorList>
    </citation>
    <scope>NUCLEOTIDE SEQUENCE</scope>
    <source>
        <strain evidence="2">CBS 168.71</strain>
    </source>
</reference>
<feature type="region of interest" description="Disordered" evidence="1">
    <location>
        <begin position="102"/>
        <end position="130"/>
    </location>
</feature>
<sequence length="130" mass="14472">MNSTELTTSLNFLYDAGHLLAITAPETSAYLMGRRNDLMLEHELTLSDKHRQHVCSCCGRIMLLGQGRPKGKGLQKPRPQTSLGRMKVVTCDLCGRLTNVGNERVSVQRRPGDGIPKDNIQRQQQKASQV</sequence>
<dbReference type="Proteomes" id="UP001278766">
    <property type="component" value="Unassembled WGS sequence"/>
</dbReference>
<reference evidence="2" key="1">
    <citation type="journal article" date="2023" name="Mol. Phylogenet. Evol.">
        <title>Genome-scale phylogeny and comparative genomics of the fungal order Sordariales.</title>
        <authorList>
            <person name="Hensen N."/>
            <person name="Bonometti L."/>
            <person name="Westerberg I."/>
            <person name="Brannstrom I.O."/>
            <person name="Guillou S."/>
            <person name="Cros-Aarteil S."/>
            <person name="Calhoun S."/>
            <person name="Haridas S."/>
            <person name="Kuo A."/>
            <person name="Mondo S."/>
            <person name="Pangilinan J."/>
            <person name="Riley R."/>
            <person name="LaButti K."/>
            <person name="Andreopoulos B."/>
            <person name="Lipzen A."/>
            <person name="Chen C."/>
            <person name="Yan M."/>
            <person name="Daum C."/>
            <person name="Ng V."/>
            <person name="Clum A."/>
            <person name="Steindorff A."/>
            <person name="Ohm R.A."/>
            <person name="Martin F."/>
            <person name="Silar P."/>
            <person name="Natvig D.O."/>
            <person name="Lalanne C."/>
            <person name="Gautier V."/>
            <person name="Ament-Velasquez S.L."/>
            <person name="Kruys A."/>
            <person name="Hutchinson M.I."/>
            <person name="Powell A.J."/>
            <person name="Barry K."/>
            <person name="Miller A.N."/>
            <person name="Grigoriev I.V."/>
            <person name="Debuchy R."/>
            <person name="Gladieux P."/>
            <person name="Hiltunen Thoren M."/>
            <person name="Johannesson H."/>
        </authorList>
    </citation>
    <scope>NUCLEOTIDE SEQUENCE</scope>
    <source>
        <strain evidence="2">CBS 168.71</strain>
    </source>
</reference>
<dbReference type="AlphaFoldDB" id="A0AAE0LPZ7"/>
<organism evidence="2 3">
    <name type="scientific">Chaetomium fimeti</name>
    <dbReference type="NCBI Taxonomy" id="1854472"/>
    <lineage>
        <taxon>Eukaryota</taxon>
        <taxon>Fungi</taxon>
        <taxon>Dikarya</taxon>
        <taxon>Ascomycota</taxon>
        <taxon>Pezizomycotina</taxon>
        <taxon>Sordariomycetes</taxon>
        <taxon>Sordariomycetidae</taxon>
        <taxon>Sordariales</taxon>
        <taxon>Chaetomiaceae</taxon>
        <taxon>Chaetomium</taxon>
    </lineage>
</organism>
<evidence type="ECO:0000313" key="2">
    <source>
        <dbReference type="EMBL" id="KAK3293223.1"/>
    </source>
</evidence>
<dbReference type="GeneID" id="87836325"/>
<dbReference type="EMBL" id="JAUEPN010000006">
    <property type="protein sequence ID" value="KAK3293223.1"/>
    <property type="molecule type" value="Genomic_DNA"/>
</dbReference>
<evidence type="ECO:0000256" key="1">
    <source>
        <dbReference type="SAM" id="MobiDB-lite"/>
    </source>
</evidence>
<dbReference type="GO" id="GO:0006396">
    <property type="term" value="P:RNA processing"/>
    <property type="evidence" value="ECO:0007669"/>
    <property type="project" value="InterPro"/>
</dbReference>
<feature type="compositionally biased region" description="Polar residues" evidence="1">
    <location>
        <begin position="121"/>
        <end position="130"/>
    </location>
</feature>
<gene>
    <name evidence="2" type="ORF">B0H64DRAFT_208311</name>
</gene>
<dbReference type="Pfam" id="PF04032">
    <property type="entry name" value="Rpr2"/>
    <property type="match status" value="1"/>
</dbReference>
<evidence type="ECO:0000313" key="3">
    <source>
        <dbReference type="Proteomes" id="UP001278766"/>
    </source>
</evidence>
<accession>A0AAE0LPZ7</accession>
<feature type="compositionally biased region" description="Basic and acidic residues" evidence="1">
    <location>
        <begin position="110"/>
        <end position="120"/>
    </location>
</feature>
<protein>
    <submittedName>
        <fullName evidence="2">Uncharacterized protein</fullName>
    </submittedName>
</protein>
<dbReference type="RefSeq" id="XP_062656737.1">
    <property type="nucleotide sequence ID" value="XM_062799377.1"/>
</dbReference>
<keyword evidence="3" id="KW-1185">Reference proteome</keyword>